<evidence type="ECO:0000313" key="9">
    <source>
        <dbReference type="Proteomes" id="UP000183642"/>
    </source>
</evidence>
<dbReference type="AlphaFoldDB" id="A0A1I5EHR4"/>
<dbReference type="InterPro" id="IPR001206">
    <property type="entry name" value="Diacylglycerol_kinase_cat_dom"/>
</dbReference>
<dbReference type="PROSITE" id="PS50146">
    <property type="entry name" value="DAGK"/>
    <property type="match status" value="1"/>
</dbReference>
<dbReference type="InterPro" id="IPR016064">
    <property type="entry name" value="NAD/diacylglycerol_kinase_sf"/>
</dbReference>
<evidence type="ECO:0000259" key="7">
    <source>
        <dbReference type="PROSITE" id="PS50146"/>
    </source>
</evidence>
<dbReference type="SMART" id="SM00046">
    <property type="entry name" value="DAGKc"/>
    <property type="match status" value="1"/>
</dbReference>
<feature type="domain" description="DAGKc" evidence="7">
    <location>
        <begin position="240"/>
        <end position="321"/>
    </location>
</feature>
<keyword evidence="3" id="KW-0812">Transmembrane</keyword>
<evidence type="ECO:0000256" key="3">
    <source>
        <dbReference type="ARBA" id="ARBA00022692"/>
    </source>
</evidence>
<dbReference type="CDD" id="cd01610">
    <property type="entry name" value="PAP2_like"/>
    <property type="match status" value="1"/>
</dbReference>
<dbReference type="SUPFAM" id="SSF111331">
    <property type="entry name" value="NAD kinase/diacylglycerol kinase-like"/>
    <property type="match status" value="1"/>
</dbReference>
<gene>
    <name evidence="8" type="ORF">SAMN05660359_01425</name>
</gene>
<keyword evidence="4" id="KW-0378">Hydrolase</keyword>
<proteinExistence type="predicted"/>
<dbReference type="Gene3D" id="1.20.144.10">
    <property type="entry name" value="Phosphatidic acid phosphatase type 2/haloperoxidase"/>
    <property type="match status" value="1"/>
</dbReference>
<dbReference type="GO" id="GO:0016301">
    <property type="term" value="F:kinase activity"/>
    <property type="evidence" value="ECO:0007669"/>
    <property type="project" value="InterPro"/>
</dbReference>
<dbReference type="PANTHER" id="PTHR14969:SF62">
    <property type="entry name" value="DECAPRENYLPHOSPHORYL-5-PHOSPHORIBOSE PHOSPHATASE RV3807C-RELATED"/>
    <property type="match status" value="1"/>
</dbReference>
<organism evidence="8 9">
    <name type="scientific">Geodermatophilus obscurus</name>
    <dbReference type="NCBI Taxonomy" id="1861"/>
    <lineage>
        <taxon>Bacteria</taxon>
        <taxon>Bacillati</taxon>
        <taxon>Actinomycetota</taxon>
        <taxon>Actinomycetes</taxon>
        <taxon>Geodermatophilales</taxon>
        <taxon>Geodermatophilaceae</taxon>
        <taxon>Geodermatophilus</taxon>
    </lineage>
</organism>
<keyword evidence="2" id="KW-1003">Cell membrane</keyword>
<name>A0A1I5EHR4_9ACTN</name>
<dbReference type="Gene3D" id="2.60.200.40">
    <property type="match status" value="1"/>
</dbReference>
<dbReference type="Pfam" id="PF00781">
    <property type="entry name" value="DAGK_cat"/>
    <property type="match status" value="1"/>
</dbReference>
<accession>A0A1I5EHR4</accession>
<keyword evidence="6" id="KW-0472">Membrane</keyword>
<dbReference type="GO" id="GO:0016787">
    <property type="term" value="F:hydrolase activity"/>
    <property type="evidence" value="ECO:0007669"/>
    <property type="project" value="UniProtKB-KW"/>
</dbReference>
<dbReference type="Gene3D" id="3.40.50.10330">
    <property type="entry name" value="Probable inorganic polyphosphate/atp-NAD kinase, domain 1"/>
    <property type="match status" value="1"/>
</dbReference>
<evidence type="ECO:0000256" key="6">
    <source>
        <dbReference type="ARBA" id="ARBA00023136"/>
    </source>
</evidence>
<dbReference type="InterPro" id="IPR000326">
    <property type="entry name" value="PAP2/HPO"/>
</dbReference>
<dbReference type="SMART" id="SM00014">
    <property type="entry name" value="acidPPc"/>
    <property type="match status" value="1"/>
</dbReference>
<dbReference type="GO" id="GO:0005886">
    <property type="term" value="C:plasma membrane"/>
    <property type="evidence" value="ECO:0007669"/>
    <property type="project" value="UniProtKB-SubCell"/>
</dbReference>
<keyword evidence="9" id="KW-1185">Reference proteome</keyword>
<dbReference type="SUPFAM" id="SSF48317">
    <property type="entry name" value="Acid phosphatase/Vanadium-dependent haloperoxidase"/>
    <property type="match status" value="1"/>
</dbReference>
<comment type="subcellular location">
    <subcellularLocation>
        <location evidence="1">Cell membrane</location>
        <topology evidence="1">Multi-pass membrane protein</topology>
    </subcellularLocation>
</comment>
<dbReference type="InterPro" id="IPR036938">
    <property type="entry name" value="PAP2/HPO_sf"/>
</dbReference>
<reference evidence="9" key="1">
    <citation type="submission" date="2016-10" db="EMBL/GenBank/DDBJ databases">
        <authorList>
            <person name="Varghese N."/>
            <person name="Submissions S."/>
        </authorList>
    </citation>
    <scope>NUCLEOTIDE SEQUENCE [LARGE SCALE GENOMIC DNA]</scope>
    <source>
        <strain evidence="9">DSM 43161</strain>
    </source>
</reference>
<keyword evidence="5" id="KW-1133">Transmembrane helix</keyword>
<protein>
    <submittedName>
        <fullName evidence="8">Undecaprenyl-diphosphatase</fullName>
    </submittedName>
</protein>
<evidence type="ECO:0000256" key="1">
    <source>
        <dbReference type="ARBA" id="ARBA00004651"/>
    </source>
</evidence>
<evidence type="ECO:0000256" key="4">
    <source>
        <dbReference type="ARBA" id="ARBA00022801"/>
    </source>
</evidence>
<evidence type="ECO:0000256" key="5">
    <source>
        <dbReference type="ARBA" id="ARBA00022989"/>
    </source>
</evidence>
<dbReference type="PANTHER" id="PTHR14969">
    <property type="entry name" value="SPHINGOSINE-1-PHOSPHATE PHOSPHOHYDROLASE"/>
    <property type="match status" value="1"/>
</dbReference>
<dbReference type="InterPro" id="IPR017438">
    <property type="entry name" value="ATP-NAD_kinase_N"/>
</dbReference>
<evidence type="ECO:0000256" key="2">
    <source>
        <dbReference type="ARBA" id="ARBA00022475"/>
    </source>
</evidence>
<dbReference type="EMBL" id="FOWE01000003">
    <property type="protein sequence ID" value="SFO10631.1"/>
    <property type="molecule type" value="Genomic_DNA"/>
</dbReference>
<dbReference type="Pfam" id="PF01569">
    <property type="entry name" value="PAP2"/>
    <property type="match status" value="1"/>
</dbReference>
<evidence type="ECO:0000313" key="8">
    <source>
        <dbReference type="EMBL" id="SFO10631.1"/>
    </source>
</evidence>
<sequence>MPRVTPLRLRYWDARLHAAIGALPDTPADRWLRRLTTTADHGRLWFAFALLLGLRRGRSRRAAVRGLGSLTVASTVVNAVLKRLVGRVRPDLDAMASHRRLPRAPHTLSFPSGHSSSAGAFATGVAMESPLAGAALAPLALAVGYSRVHVGVHYPGDVVSGLAIGAGVALAGQRWWPVRPTEPARVRPARSAPALPRGEGLVVAVNPRSGPPDHDPVAQVRRLLPAAEVHGSAPGHGIADLLEEAARSGRARALGVAGGDGSVAAAAAVALAHGLPLAVLPAGTLNHFVRDLGVETPEEAARAVEAGRAVSVDVADVNGTPFLNTASIGAYPEMVRRRDALAGRVGRWAAMAVAAAQVLRAGTPVSMVLDGRPVDVWILFVGNCRYTPRGVAPAWRPRLEDGLLDVQYLRADVPFSRTRAVLGALLGVSDRISGYASFATDEVHVHLWSGAQPVAYDGETGAAESSFVFGKRAPLTVYCHRTS</sequence>
<dbReference type="Proteomes" id="UP000183642">
    <property type="component" value="Unassembled WGS sequence"/>
</dbReference>